<name>A0ABT8DNY6_9BURK</name>
<accession>A0ABT8DNY6</accession>
<feature type="region of interest" description="Disordered" evidence="1">
    <location>
        <begin position="209"/>
        <end position="257"/>
    </location>
</feature>
<sequence>MRVLFIALLLINALFFGWTRGWLDGVVGIKARGDREPERLARQLHPEKIEILSPQAAAALRKPSCLALGPLGSDAALQAAQAALERAGLAGGASVHSSEQAGVWAVATIRLGSKDFQARKEETYKKLRINYDYLQGPPEELPTLLLSRHDSPKAAEAALEQLSQRALKGLRVLQLQPAQRQHELVYAAADGALQAKLNNLAGKDPALAGGFKPCGPAQASGTAASSATAASAAPASAPPASAAAPSRPGPASPATSG</sequence>
<dbReference type="RefSeq" id="WP_290357092.1">
    <property type="nucleotide sequence ID" value="NZ_JAUHHC010000001.1"/>
</dbReference>
<evidence type="ECO:0000313" key="3">
    <source>
        <dbReference type="Proteomes" id="UP001228044"/>
    </source>
</evidence>
<comment type="caution">
    <text evidence="2">The sequence shown here is derived from an EMBL/GenBank/DDBJ whole genome shotgun (WGS) entry which is preliminary data.</text>
</comment>
<dbReference type="EMBL" id="JAUHHC010000001">
    <property type="protein sequence ID" value="MDN3918763.1"/>
    <property type="molecule type" value="Genomic_DNA"/>
</dbReference>
<organism evidence="2 3">
    <name type="scientific">Roseateles violae</name>
    <dbReference type="NCBI Taxonomy" id="3058042"/>
    <lineage>
        <taxon>Bacteria</taxon>
        <taxon>Pseudomonadati</taxon>
        <taxon>Pseudomonadota</taxon>
        <taxon>Betaproteobacteria</taxon>
        <taxon>Burkholderiales</taxon>
        <taxon>Sphaerotilaceae</taxon>
        <taxon>Roseateles</taxon>
    </lineage>
</organism>
<protein>
    <recommendedName>
        <fullName evidence="4">SPOR domain-containing protein</fullName>
    </recommendedName>
</protein>
<proteinExistence type="predicted"/>
<reference evidence="2 3" key="1">
    <citation type="submission" date="2023-06" db="EMBL/GenBank/DDBJ databases">
        <title>Pelomonas sp. PFR6 16S ribosomal RNA gene Genome sequencing and assembly.</title>
        <authorList>
            <person name="Woo H."/>
        </authorList>
    </citation>
    <scope>NUCLEOTIDE SEQUENCE [LARGE SCALE GENOMIC DNA]</scope>
    <source>
        <strain evidence="2 3">PFR6</strain>
    </source>
</reference>
<evidence type="ECO:0000313" key="2">
    <source>
        <dbReference type="EMBL" id="MDN3918763.1"/>
    </source>
</evidence>
<dbReference type="Proteomes" id="UP001228044">
    <property type="component" value="Unassembled WGS sequence"/>
</dbReference>
<evidence type="ECO:0000256" key="1">
    <source>
        <dbReference type="SAM" id="MobiDB-lite"/>
    </source>
</evidence>
<keyword evidence="3" id="KW-1185">Reference proteome</keyword>
<gene>
    <name evidence="2" type="ORF">QWJ38_00605</name>
</gene>
<feature type="compositionally biased region" description="Low complexity" evidence="1">
    <location>
        <begin position="215"/>
        <end position="246"/>
    </location>
</feature>
<evidence type="ECO:0008006" key="4">
    <source>
        <dbReference type="Google" id="ProtNLM"/>
    </source>
</evidence>